<name>A0AA38VJR1_9PEZI</name>
<protein>
    <submittedName>
        <fullName evidence="1">Uncharacterized protein</fullName>
    </submittedName>
</protein>
<dbReference type="EMBL" id="JANBVN010000235">
    <property type="protein sequence ID" value="KAJ9131590.1"/>
    <property type="molecule type" value="Genomic_DNA"/>
</dbReference>
<sequence>MLVDLHLTPDTVVGATAQLHPAENDRSRSLLQQVAIQTISSSSPTHGIINYRNARFRETATRYLQNGTATFVGFPVYGLATLHLQYLDDSMGRLPEHLRPALCGVREELLPRVLGRHETLAEERAGMVALPARRRRRVENVRREAWLERAVERLRRGLDRAVAVERVVAEKRGRVRLPMDGAGWLASYLEGLKGDGWTEERRVDGSGDGGTAVMVNVEVDVAKVEAGPTRSAAQLFAWLQYATREDLRREGLVEQRWALHVETACGIGEANSTDWKHL</sequence>
<proteinExistence type="predicted"/>
<gene>
    <name evidence="1" type="ORF">NKR19_g9523</name>
</gene>
<dbReference type="Proteomes" id="UP001174691">
    <property type="component" value="Unassembled WGS sequence"/>
</dbReference>
<accession>A0AA38VJR1</accession>
<comment type="caution">
    <text evidence="1">The sequence shown here is derived from an EMBL/GenBank/DDBJ whole genome shotgun (WGS) entry which is preliminary data.</text>
</comment>
<evidence type="ECO:0000313" key="2">
    <source>
        <dbReference type="Proteomes" id="UP001174691"/>
    </source>
</evidence>
<organism evidence="1 2">
    <name type="scientific">Coniochaeta hoffmannii</name>
    <dbReference type="NCBI Taxonomy" id="91930"/>
    <lineage>
        <taxon>Eukaryota</taxon>
        <taxon>Fungi</taxon>
        <taxon>Dikarya</taxon>
        <taxon>Ascomycota</taxon>
        <taxon>Pezizomycotina</taxon>
        <taxon>Sordariomycetes</taxon>
        <taxon>Sordariomycetidae</taxon>
        <taxon>Coniochaetales</taxon>
        <taxon>Coniochaetaceae</taxon>
        <taxon>Coniochaeta</taxon>
    </lineage>
</organism>
<dbReference type="AlphaFoldDB" id="A0AA38VJR1"/>
<reference evidence="1" key="1">
    <citation type="submission" date="2022-07" db="EMBL/GenBank/DDBJ databases">
        <title>Fungi with potential for degradation of polypropylene.</title>
        <authorList>
            <person name="Gostincar C."/>
        </authorList>
    </citation>
    <scope>NUCLEOTIDE SEQUENCE</scope>
    <source>
        <strain evidence="1">EXF-13287</strain>
    </source>
</reference>
<evidence type="ECO:0000313" key="1">
    <source>
        <dbReference type="EMBL" id="KAJ9131590.1"/>
    </source>
</evidence>
<keyword evidence="2" id="KW-1185">Reference proteome</keyword>